<reference evidence="2 3" key="1">
    <citation type="submission" date="2017-04" db="EMBL/GenBank/DDBJ databases">
        <title>Genome Sequence of the Model Brown-Rot Fungus Postia placenta SB12.</title>
        <authorList>
            <consortium name="DOE Joint Genome Institute"/>
            <person name="Gaskell J."/>
            <person name="Kersten P."/>
            <person name="Larrondo L.F."/>
            <person name="Canessa P."/>
            <person name="Martinez D."/>
            <person name="Hibbett D."/>
            <person name="Schmoll M."/>
            <person name="Kubicek C.P."/>
            <person name="Martinez A.T."/>
            <person name="Yadav J."/>
            <person name="Master E."/>
            <person name="Magnuson J.K."/>
            <person name="James T."/>
            <person name="Yaver D."/>
            <person name="Berka R."/>
            <person name="Labutti K."/>
            <person name="Lipzen A."/>
            <person name="Aerts A."/>
            <person name="Barry K."/>
            <person name="Henrissat B."/>
            <person name="Blanchette R."/>
            <person name="Grigoriev I."/>
            <person name="Cullen D."/>
        </authorList>
    </citation>
    <scope>NUCLEOTIDE SEQUENCE [LARGE SCALE GENOMIC DNA]</scope>
    <source>
        <strain evidence="2 3">MAD-698-R-SB12</strain>
    </source>
</reference>
<gene>
    <name evidence="2" type="ORF">POSPLADRAFT_1141572</name>
</gene>
<dbReference type="InterPro" id="IPR008271">
    <property type="entry name" value="Ser/Thr_kinase_AS"/>
</dbReference>
<dbReference type="InterPro" id="IPR011009">
    <property type="entry name" value="Kinase-like_dom_sf"/>
</dbReference>
<dbReference type="OrthoDB" id="2791079at2759"/>
<dbReference type="GO" id="GO:0004674">
    <property type="term" value="F:protein serine/threonine kinase activity"/>
    <property type="evidence" value="ECO:0007669"/>
    <property type="project" value="TreeGrafter"/>
</dbReference>
<feature type="non-terminal residue" evidence="2">
    <location>
        <position position="1"/>
    </location>
</feature>
<evidence type="ECO:0000313" key="2">
    <source>
        <dbReference type="EMBL" id="OSX62912.1"/>
    </source>
</evidence>
<dbReference type="PROSITE" id="PS50011">
    <property type="entry name" value="PROTEIN_KINASE_DOM"/>
    <property type="match status" value="1"/>
</dbReference>
<feature type="domain" description="Protein kinase" evidence="1">
    <location>
        <begin position="1"/>
        <end position="173"/>
    </location>
</feature>
<dbReference type="PROSITE" id="PS00108">
    <property type="entry name" value="PROTEIN_KINASE_ST"/>
    <property type="match status" value="1"/>
</dbReference>
<protein>
    <recommendedName>
        <fullName evidence="1">Protein kinase domain-containing protein</fullName>
    </recommendedName>
</protein>
<dbReference type="InterPro" id="IPR051681">
    <property type="entry name" value="Ser/Thr_Kinases-Pseudokinases"/>
</dbReference>
<dbReference type="Gene3D" id="1.10.510.10">
    <property type="entry name" value="Transferase(Phosphotransferase) domain 1"/>
    <property type="match status" value="1"/>
</dbReference>
<dbReference type="AlphaFoldDB" id="A0A1X6N367"/>
<proteinExistence type="predicted"/>
<dbReference type="InterPro" id="IPR001245">
    <property type="entry name" value="Ser-Thr/Tyr_kinase_cat_dom"/>
</dbReference>
<dbReference type="RefSeq" id="XP_024339706.1">
    <property type="nucleotide sequence ID" value="XM_024485315.1"/>
</dbReference>
<keyword evidence="3" id="KW-1185">Reference proteome</keyword>
<dbReference type="Proteomes" id="UP000194127">
    <property type="component" value="Unassembled WGS sequence"/>
</dbReference>
<dbReference type="PANTHER" id="PTHR44329:SF214">
    <property type="entry name" value="PROTEIN KINASE DOMAIN-CONTAINING PROTEIN"/>
    <property type="match status" value="1"/>
</dbReference>
<dbReference type="GO" id="GO:0005524">
    <property type="term" value="F:ATP binding"/>
    <property type="evidence" value="ECO:0007669"/>
    <property type="project" value="InterPro"/>
</dbReference>
<dbReference type="STRING" id="670580.A0A1X6N367"/>
<dbReference type="PANTHER" id="PTHR44329">
    <property type="entry name" value="SERINE/THREONINE-PROTEIN KINASE TNNI3K-RELATED"/>
    <property type="match status" value="1"/>
</dbReference>
<dbReference type="EMBL" id="KZ110596">
    <property type="protein sequence ID" value="OSX62912.1"/>
    <property type="molecule type" value="Genomic_DNA"/>
</dbReference>
<accession>A0A1X6N367</accession>
<name>A0A1X6N367_9APHY</name>
<organism evidence="2 3">
    <name type="scientific">Postia placenta MAD-698-R-SB12</name>
    <dbReference type="NCBI Taxonomy" id="670580"/>
    <lineage>
        <taxon>Eukaryota</taxon>
        <taxon>Fungi</taxon>
        <taxon>Dikarya</taxon>
        <taxon>Basidiomycota</taxon>
        <taxon>Agaricomycotina</taxon>
        <taxon>Agaricomycetes</taxon>
        <taxon>Polyporales</taxon>
        <taxon>Adustoporiaceae</taxon>
        <taxon>Rhodonia</taxon>
    </lineage>
</organism>
<dbReference type="Pfam" id="PF07714">
    <property type="entry name" value="PK_Tyr_Ser-Thr"/>
    <property type="match status" value="1"/>
</dbReference>
<sequence length="173" mass="19699">RFHKEAVMWRHLRHPNIVPFLGTNRELLGLCTISPWMARDNLKKYLFVMGQKADRPKLVLEIALGLSYLHTRNVTHGDLKSLNVLIDVEHHALLADFGMASVRYNVNSVRQTAPGNGVPRGSVRWMAPELLDPMLGELGKQAWQRLITPIIDVYAFAMVVYEVYLSTKRPLGE</sequence>
<dbReference type="SMART" id="SM00220">
    <property type="entry name" value="S_TKc"/>
    <property type="match status" value="1"/>
</dbReference>
<dbReference type="GeneID" id="36330264"/>
<evidence type="ECO:0000313" key="3">
    <source>
        <dbReference type="Proteomes" id="UP000194127"/>
    </source>
</evidence>
<dbReference type="SUPFAM" id="SSF56112">
    <property type="entry name" value="Protein kinase-like (PK-like)"/>
    <property type="match status" value="1"/>
</dbReference>
<evidence type="ECO:0000259" key="1">
    <source>
        <dbReference type="PROSITE" id="PS50011"/>
    </source>
</evidence>
<dbReference type="InterPro" id="IPR000719">
    <property type="entry name" value="Prot_kinase_dom"/>
</dbReference>